<dbReference type="AlphaFoldDB" id="A0A443RWI1"/>
<sequence length="199" mass="23434">DERRINLMLKSFLKWCSSSEDPEEDQNINYERILLMLAHCEHSMAKSQQVLLMNRLEVQNYEELYTKIENGIDEAQDRIAKCKSELQKAKVIRKNKQEYDFLARIIVSHPDRKESLKRLALLEDEIKKLQQVKEELNKKVEKRRRQFQVLLTSAHELQMMLQEEENNIADTFDLNLLSVEGSKGNSDEATDSKEMMDTS</sequence>
<dbReference type="PANTHER" id="PTHR23405:SF5">
    <property type="entry name" value="THO COMPLEX SUBUNIT 7 HOMOLOG"/>
    <property type="match status" value="1"/>
</dbReference>
<feature type="non-terminal residue" evidence="7">
    <location>
        <position position="1"/>
    </location>
</feature>
<feature type="coiled-coil region" evidence="5">
    <location>
        <begin position="58"/>
        <end position="146"/>
    </location>
</feature>
<dbReference type="GO" id="GO:0006406">
    <property type="term" value="P:mRNA export from nucleus"/>
    <property type="evidence" value="ECO:0007669"/>
    <property type="project" value="TreeGrafter"/>
</dbReference>
<accession>A0A443RWI1</accession>
<evidence type="ECO:0000256" key="2">
    <source>
        <dbReference type="ARBA" id="ARBA00006482"/>
    </source>
</evidence>
<dbReference type="Proteomes" id="UP000288716">
    <property type="component" value="Unassembled WGS sequence"/>
</dbReference>
<keyword evidence="8" id="KW-1185">Reference proteome</keyword>
<gene>
    <name evidence="7" type="ORF">B4U80_11046</name>
</gene>
<dbReference type="Pfam" id="PF05615">
    <property type="entry name" value="THOC7"/>
    <property type="match status" value="1"/>
</dbReference>
<keyword evidence="4" id="KW-0539">Nucleus</keyword>
<dbReference type="PANTHER" id="PTHR23405">
    <property type="entry name" value="MAINTENANCE OF KILLER 16 MAK16 PROTEIN-RELATED"/>
    <property type="match status" value="1"/>
</dbReference>
<dbReference type="EMBL" id="NCKV01025537">
    <property type="protein sequence ID" value="RWS19498.1"/>
    <property type="molecule type" value="Genomic_DNA"/>
</dbReference>
<dbReference type="OrthoDB" id="205166at2759"/>
<dbReference type="GO" id="GO:0000445">
    <property type="term" value="C:THO complex part of transcription export complex"/>
    <property type="evidence" value="ECO:0007669"/>
    <property type="project" value="InterPro"/>
</dbReference>
<protein>
    <submittedName>
        <fullName evidence="7">THO complex subunit-like protein</fullName>
    </submittedName>
</protein>
<name>A0A443RWI1_9ACAR</name>
<dbReference type="GO" id="GO:0006397">
    <property type="term" value="P:mRNA processing"/>
    <property type="evidence" value="ECO:0007669"/>
    <property type="project" value="InterPro"/>
</dbReference>
<keyword evidence="3 5" id="KW-0175">Coiled coil</keyword>
<feature type="compositionally biased region" description="Basic and acidic residues" evidence="6">
    <location>
        <begin position="190"/>
        <end position="199"/>
    </location>
</feature>
<comment type="subcellular location">
    <subcellularLocation>
        <location evidence="1">Nucleus</location>
    </subcellularLocation>
</comment>
<comment type="caution">
    <text evidence="7">The sequence shown here is derived from an EMBL/GenBank/DDBJ whole genome shotgun (WGS) entry which is preliminary data.</text>
</comment>
<reference evidence="7 8" key="1">
    <citation type="journal article" date="2018" name="Gigascience">
        <title>Genomes of trombidid mites reveal novel predicted allergens and laterally-transferred genes associated with secondary metabolism.</title>
        <authorList>
            <person name="Dong X."/>
            <person name="Chaisiri K."/>
            <person name="Xia D."/>
            <person name="Armstrong S.D."/>
            <person name="Fang Y."/>
            <person name="Donnelly M.J."/>
            <person name="Kadowaki T."/>
            <person name="McGarry J.W."/>
            <person name="Darby A.C."/>
            <person name="Makepeace B.L."/>
        </authorList>
    </citation>
    <scope>NUCLEOTIDE SEQUENCE [LARGE SCALE GENOMIC DNA]</scope>
    <source>
        <strain evidence="7">UoL-UT</strain>
    </source>
</reference>
<evidence type="ECO:0000256" key="5">
    <source>
        <dbReference type="SAM" id="Coils"/>
    </source>
</evidence>
<comment type="similarity">
    <text evidence="2">Belongs to the THOC7 family.</text>
</comment>
<proteinExistence type="inferred from homology"/>
<dbReference type="STRING" id="299467.A0A443RWI1"/>
<evidence type="ECO:0000256" key="3">
    <source>
        <dbReference type="ARBA" id="ARBA00023054"/>
    </source>
</evidence>
<evidence type="ECO:0000256" key="1">
    <source>
        <dbReference type="ARBA" id="ARBA00004123"/>
    </source>
</evidence>
<dbReference type="VEuPathDB" id="VectorBase:LDEU012542"/>
<evidence type="ECO:0000256" key="6">
    <source>
        <dbReference type="SAM" id="MobiDB-lite"/>
    </source>
</evidence>
<evidence type="ECO:0000313" key="7">
    <source>
        <dbReference type="EMBL" id="RWS19498.1"/>
    </source>
</evidence>
<evidence type="ECO:0000256" key="4">
    <source>
        <dbReference type="ARBA" id="ARBA00023242"/>
    </source>
</evidence>
<dbReference type="InterPro" id="IPR008501">
    <property type="entry name" value="THOC7/Mft1"/>
</dbReference>
<feature type="region of interest" description="Disordered" evidence="6">
    <location>
        <begin position="180"/>
        <end position="199"/>
    </location>
</feature>
<organism evidence="7 8">
    <name type="scientific">Leptotrombidium deliense</name>
    <dbReference type="NCBI Taxonomy" id="299467"/>
    <lineage>
        <taxon>Eukaryota</taxon>
        <taxon>Metazoa</taxon>
        <taxon>Ecdysozoa</taxon>
        <taxon>Arthropoda</taxon>
        <taxon>Chelicerata</taxon>
        <taxon>Arachnida</taxon>
        <taxon>Acari</taxon>
        <taxon>Acariformes</taxon>
        <taxon>Trombidiformes</taxon>
        <taxon>Prostigmata</taxon>
        <taxon>Anystina</taxon>
        <taxon>Parasitengona</taxon>
        <taxon>Trombiculoidea</taxon>
        <taxon>Trombiculidae</taxon>
        <taxon>Leptotrombidium</taxon>
    </lineage>
</organism>
<evidence type="ECO:0000313" key="8">
    <source>
        <dbReference type="Proteomes" id="UP000288716"/>
    </source>
</evidence>